<comment type="subcellular location">
    <subcellularLocation>
        <location evidence="1">Membrane</location>
        <topology evidence="1">Multi-pass membrane protein</topology>
    </subcellularLocation>
</comment>
<proteinExistence type="inferred from homology"/>
<dbReference type="AlphaFoldDB" id="A0AAV2G0P9"/>
<name>A0AAV2G0P9_9ROSI</name>
<dbReference type="SUPFAM" id="SSF103506">
    <property type="entry name" value="Mitochondrial carrier"/>
    <property type="match status" value="1"/>
</dbReference>
<evidence type="ECO:0008006" key="11">
    <source>
        <dbReference type="Google" id="ProtNLM"/>
    </source>
</evidence>
<dbReference type="GO" id="GO:0055085">
    <property type="term" value="P:transmembrane transport"/>
    <property type="evidence" value="ECO:0007669"/>
    <property type="project" value="InterPro"/>
</dbReference>
<dbReference type="EMBL" id="OZ034820">
    <property type="protein sequence ID" value="CAL1404209.1"/>
    <property type="molecule type" value="Genomic_DNA"/>
</dbReference>
<dbReference type="Proteomes" id="UP001497516">
    <property type="component" value="Chromosome 7"/>
</dbReference>
<keyword evidence="2 7" id="KW-0813">Transport</keyword>
<feature type="transmembrane region" description="Helical" evidence="8">
    <location>
        <begin position="68"/>
        <end position="86"/>
    </location>
</feature>
<evidence type="ECO:0000256" key="3">
    <source>
        <dbReference type="ARBA" id="ARBA00022692"/>
    </source>
</evidence>
<organism evidence="9 10">
    <name type="scientific">Linum trigynum</name>
    <dbReference type="NCBI Taxonomy" id="586398"/>
    <lineage>
        <taxon>Eukaryota</taxon>
        <taxon>Viridiplantae</taxon>
        <taxon>Streptophyta</taxon>
        <taxon>Embryophyta</taxon>
        <taxon>Tracheophyta</taxon>
        <taxon>Spermatophyta</taxon>
        <taxon>Magnoliopsida</taxon>
        <taxon>eudicotyledons</taxon>
        <taxon>Gunneridae</taxon>
        <taxon>Pentapetalae</taxon>
        <taxon>rosids</taxon>
        <taxon>fabids</taxon>
        <taxon>Malpighiales</taxon>
        <taxon>Linaceae</taxon>
        <taxon>Linum</taxon>
    </lineage>
</organism>
<feature type="transmembrane region" description="Helical" evidence="8">
    <location>
        <begin position="199"/>
        <end position="219"/>
    </location>
</feature>
<sequence length="300" mass="32935">MLYPVAGFIAIALSKTLTAPLFRLTILSQVGGMHYSSTALMQGSIMWEAVRVVADEGFKALWKGNTISVIRGVHFAIVSMGNYAFLRNVRKGFHSLLLGLICLDWVGGNRSYHVIVFSGCGEDQACSSEELDVCGLKGTWHAFRDLHCGSELHSPFLRKGFGLALLGTVPYMAISFFVYESFKSFLKARRPDDGSPIMDGLACGSIAGLAASTATYPLALVRRRMQLDGICGRVPIYTGGLLETFRTIIRKEGFRGLYRGIGPQCLRVVPGHAVAFMSFEMMKMSISAYQDFKRKAKSSK</sequence>
<accession>A0AAV2G0P9</accession>
<keyword evidence="3 6" id="KW-0812">Transmembrane</keyword>
<dbReference type="Gene3D" id="1.50.40.10">
    <property type="entry name" value="Mitochondrial carrier domain"/>
    <property type="match status" value="2"/>
</dbReference>
<gene>
    <name evidence="9" type="ORF">LTRI10_LOCUS44084</name>
</gene>
<dbReference type="PRINTS" id="PR00926">
    <property type="entry name" value="MITOCARRIER"/>
</dbReference>
<keyword evidence="5 6" id="KW-0472">Membrane</keyword>
<dbReference type="Pfam" id="PF00153">
    <property type="entry name" value="Mito_carr"/>
    <property type="match status" value="2"/>
</dbReference>
<dbReference type="InterPro" id="IPR023395">
    <property type="entry name" value="MCP_dom_sf"/>
</dbReference>
<evidence type="ECO:0000256" key="5">
    <source>
        <dbReference type="ARBA" id="ARBA00023136"/>
    </source>
</evidence>
<dbReference type="PANTHER" id="PTHR24089">
    <property type="entry name" value="SOLUTE CARRIER FAMILY 25"/>
    <property type="match status" value="1"/>
</dbReference>
<reference evidence="9 10" key="1">
    <citation type="submission" date="2024-04" db="EMBL/GenBank/DDBJ databases">
        <authorList>
            <person name="Fracassetti M."/>
        </authorList>
    </citation>
    <scope>NUCLEOTIDE SEQUENCE [LARGE SCALE GENOMIC DNA]</scope>
</reference>
<keyword evidence="4" id="KW-0677">Repeat</keyword>
<dbReference type="InterPro" id="IPR002067">
    <property type="entry name" value="MCP"/>
</dbReference>
<dbReference type="PROSITE" id="PS50920">
    <property type="entry name" value="SOLCAR"/>
    <property type="match status" value="2"/>
</dbReference>
<evidence type="ECO:0000256" key="8">
    <source>
        <dbReference type="SAM" id="Phobius"/>
    </source>
</evidence>
<feature type="repeat" description="Solcar" evidence="6">
    <location>
        <begin position="195"/>
        <end position="285"/>
    </location>
</feature>
<evidence type="ECO:0000256" key="6">
    <source>
        <dbReference type="PROSITE-ProRule" id="PRU00282"/>
    </source>
</evidence>
<keyword evidence="8" id="KW-1133">Transmembrane helix</keyword>
<dbReference type="InterPro" id="IPR018108">
    <property type="entry name" value="MCP_transmembrane"/>
</dbReference>
<evidence type="ECO:0000256" key="1">
    <source>
        <dbReference type="ARBA" id="ARBA00004141"/>
    </source>
</evidence>
<comment type="similarity">
    <text evidence="7">Belongs to the mitochondrial carrier (TC 2.A.29) family.</text>
</comment>
<evidence type="ECO:0000256" key="4">
    <source>
        <dbReference type="ARBA" id="ARBA00022737"/>
    </source>
</evidence>
<evidence type="ECO:0000313" key="10">
    <source>
        <dbReference type="Proteomes" id="UP001497516"/>
    </source>
</evidence>
<feature type="transmembrane region" description="Helical" evidence="8">
    <location>
        <begin position="160"/>
        <end position="179"/>
    </location>
</feature>
<keyword evidence="10" id="KW-1185">Reference proteome</keyword>
<evidence type="ECO:0000313" key="9">
    <source>
        <dbReference type="EMBL" id="CAL1404209.1"/>
    </source>
</evidence>
<dbReference type="GO" id="GO:0016020">
    <property type="term" value="C:membrane"/>
    <property type="evidence" value="ECO:0007669"/>
    <property type="project" value="UniProtKB-SubCell"/>
</dbReference>
<evidence type="ECO:0000256" key="2">
    <source>
        <dbReference type="ARBA" id="ARBA00022448"/>
    </source>
</evidence>
<evidence type="ECO:0000256" key="7">
    <source>
        <dbReference type="RuleBase" id="RU000488"/>
    </source>
</evidence>
<feature type="repeat" description="Solcar" evidence="6">
    <location>
        <begin position="1"/>
        <end position="89"/>
    </location>
</feature>
<protein>
    <recommendedName>
        <fullName evidence="11">Mitochondrial carrier protein</fullName>
    </recommendedName>
</protein>